<dbReference type="GO" id="GO:0005524">
    <property type="term" value="F:ATP binding"/>
    <property type="evidence" value="ECO:0007669"/>
    <property type="project" value="UniProtKB-KW"/>
</dbReference>
<dbReference type="EMBL" id="LSRX01001662">
    <property type="protein sequence ID" value="OLP78100.1"/>
    <property type="molecule type" value="Genomic_DNA"/>
</dbReference>
<evidence type="ECO:0000256" key="3">
    <source>
        <dbReference type="ARBA" id="ARBA00022679"/>
    </source>
</evidence>
<reference evidence="11 12" key="1">
    <citation type="submission" date="2016-02" db="EMBL/GenBank/DDBJ databases">
        <title>Genome analysis of coral dinoflagellate symbionts highlights evolutionary adaptations to a symbiotic lifestyle.</title>
        <authorList>
            <person name="Aranda M."/>
            <person name="Li Y."/>
            <person name="Liew Y.J."/>
            <person name="Baumgarten S."/>
            <person name="Simakov O."/>
            <person name="Wilson M."/>
            <person name="Piel J."/>
            <person name="Ashoor H."/>
            <person name="Bougouffa S."/>
            <person name="Bajic V.B."/>
            <person name="Ryu T."/>
            <person name="Ravasi T."/>
            <person name="Bayer T."/>
            <person name="Micklem G."/>
            <person name="Kim H."/>
            <person name="Bhak J."/>
            <person name="Lajeunesse T.C."/>
            <person name="Voolstra C.R."/>
        </authorList>
    </citation>
    <scope>NUCLEOTIDE SEQUENCE [LARGE SCALE GENOMIC DNA]</scope>
    <source>
        <strain evidence="11 12">CCMP2467</strain>
    </source>
</reference>
<sequence>MPDDSTVSKRADMAAADIGGRLIDTDEHPGLSADLVQPDGNALPENVARVLSNTSFAHTFVGTPYYLSPEICEERPYNELSDVWAFGCVVYEMCTLRHPFEARNQAALLIKILRGQFAPIQASYSQDLRELIDGCLQRELHKRTRLADIFARAAVQSWAAHLAISLEAWSGPVRVQTQRRPPQPRAGSTVSAKATQARSAKGIPRTRVRLDPRAGAGRREEGSKQTLVAPKTRASDRTHVAKGIQDDGKPKLPRCDGEKARLKAEVAELPDVVVATARTSRNVPSVQQLLKMDDSPVKRLLQRNGGRLTQAALQEDAESIEEVTIRPEDTVRQAQAGSDEIREELEAPDSDWDGDAEVTHQSVFEGRTWQNNLGRFFRDFASELILALQSPYGRQAPSKHVQRGNRFGHFLPHWIVFVAGRSFNSILGPGLNTRLPGRRTGPYWTWAHGRRDVILCVATVEIDFT</sequence>
<evidence type="ECO:0000256" key="4">
    <source>
        <dbReference type="ARBA" id="ARBA00022741"/>
    </source>
</evidence>
<dbReference type="Pfam" id="PF00069">
    <property type="entry name" value="Pkinase"/>
    <property type="match status" value="1"/>
</dbReference>
<evidence type="ECO:0000256" key="6">
    <source>
        <dbReference type="ARBA" id="ARBA00022840"/>
    </source>
</evidence>
<evidence type="ECO:0000259" key="10">
    <source>
        <dbReference type="PROSITE" id="PS50011"/>
    </source>
</evidence>
<gene>
    <name evidence="11" type="primary">Nek8</name>
    <name evidence="11" type="ORF">AK812_SmicGene41765</name>
</gene>
<feature type="region of interest" description="Disordered" evidence="9">
    <location>
        <begin position="174"/>
        <end position="252"/>
    </location>
</feature>
<dbReference type="InterPro" id="IPR051131">
    <property type="entry name" value="NEK_Ser/Thr_kinase_NIMA"/>
</dbReference>
<dbReference type="PANTHER" id="PTHR44899:SF3">
    <property type="entry name" value="SERINE_THREONINE-PROTEIN KINASE NEK1"/>
    <property type="match status" value="1"/>
</dbReference>
<evidence type="ECO:0000256" key="1">
    <source>
        <dbReference type="ARBA" id="ARBA00012513"/>
    </source>
</evidence>
<feature type="compositionally biased region" description="Polar residues" evidence="9">
    <location>
        <begin position="186"/>
        <end position="198"/>
    </location>
</feature>
<keyword evidence="12" id="KW-1185">Reference proteome</keyword>
<comment type="caution">
    <text evidence="11">The sequence shown here is derived from an EMBL/GenBank/DDBJ whole genome shotgun (WGS) entry which is preliminary data.</text>
</comment>
<dbReference type="AlphaFoldDB" id="A0A1Q9C5A4"/>
<proteinExistence type="predicted"/>
<keyword evidence="3" id="KW-0808">Transferase</keyword>
<name>A0A1Q9C5A4_SYMMI</name>
<organism evidence="11 12">
    <name type="scientific">Symbiodinium microadriaticum</name>
    <name type="common">Dinoflagellate</name>
    <name type="synonym">Zooxanthella microadriatica</name>
    <dbReference type="NCBI Taxonomy" id="2951"/>
    <lineage>
        <taxon>Eukaryota</taxon>
        <taxon>Sar</taxon>
        <taxon>Alveolata</taxon>
        <taxon>Dinophyceae</taxon>
        <taxon>Suessiales</taxon>
        <taxon>Symbiodiniaceae</taxon>
        <taxon>Symbiodinium</taxon>
    </lineage>
</organism>
<keyword evidence="2" id="KW-0723">Serine/threonine-protein kinase</keyword>
<dbReference type="Gene3D" id="1.10.510.10">
    <property type="entry name" value="Transferase(Phosphotransferase) domain 1"/>
    <property type="match status" value="1"/>
</dbReference>
<dbReference type="OrthoDB" id="248923at2759"/>
<evidence type="ECO:0000256" key="7">
    <source>
        <dbReference type="ARBA" id="ARBA00047899"/>
    </source>
</evidence>
<dbReference type="InterPro" id="IPR011009">
    <property type="entry name" value="Kinase-like_dom_sf"/>
</dbReference>
<keyword evidence="5 11" id="KW-0418">Kinase</keyword>
<feature type="compositionally biased region" description="Basic and acidic residues" evidence="9">
    <location>
        <begin position="233"/>
        <end position="252"/>
    </location>
</feature>
<evidence type="ECO:0000256" key="8">
    <source>
        <dbReference type="ARBA" id="ARBA00048679"/>
    </source>
</evidence>
<feature type="region of interest" description="Disordered" evidence="9">
    <location>
        <begin position="332"/>
        <end position="355"/>
    </location>
</feature>
<feature type="domain" description="Protein kinase" evidence="10">
    <location>
        <begin position="1"/>
        <end position="164"/>
    </location>
</feature>
<evidence type="ECO:0000256" key="2">
    <source>
        <dbReference type="ARBA" id="ARBA00022527"/>
    </source>
</evidence>
<keyword evidence="4" id="KW-0547">Nucleotide-binding</keyword>
<dbReference type="InterPro" id="IPR000719">
    <property type="entry name" value="Prot_kinase_dom"/>
</dbReference>
<dbReference type="SUPFAM" id="SSF56112">
    <property type="entry name" value="Protein kinase-like (PK-like)"/>
    <property type="match status" value="1"/>
</dbReference>
<dbReference type="EC" id="2.7.11.1" evidence="1"/>
<evidence type="ECO:0000313" key="12">
    <source>
        <dbReference type="Proteomes" id="UP000186817"/>
    </source>
</evidence>
<keyword evidence="6" id="KW-0067">ATP-binding</keyword>
<comment type="catalytic activity">
    <reaction evidence="8">
        <text>L-seryl-[protein] + ATP = O-phospho-L-seryl-[protein] + ADP + H(+)</text>
        <dbReference type="Rhea" id="RHEA:17989"/>
        <dbReference type="Rhea" id="RHEA-COMP:9863"/>
        <dbReference type="Rhea" id="RHEA-COMP:11604"/>
        <dbReference type="ChEBI" id="CHEBI:15378"/>
        <dbReference type="ChEBI" id="CHEBI:29999"/>
        <dbReference type="ChEBI" id="CHEBI:30616"/>
        <dbReference type="ChEBI" id="CHEBI:83421"/>
        <dbReference type="ChEBI" id="CHEBI:456216"/>
        <dbReference type="EC" id="2.7.11.1"/>
    </reaction>
</comment>
<evidence type="ECO:0000256" key="5">
    <source>
        <dbReference type="ARBA" id="ARBA00022777"/>
    </source>
</evidence>
<dbReference type="SMART" id="SM00220">
    <property type="entry name" value="S_TKc"/>
    <property type="match status" value="1"/>
</dbReference>
<accession>A0A1Q9C5A4</accession>
<dbReference type="PANTHER" id="PTHR44899">
    <property type="entry name" value="CAMK FAMILY PROTEIN KINASE"/>
    <property type="match status" value="1"/>
</dbReference>
<evidence type="ECO:0000256" key="9">
    <source>
        <dbReference type="SAM" id="MobiDB-lite"/>
    </source>
</evidence>
<dbReference type="GO" id="GO:0004674">
    <property type="term" value="F:protein serine/threonine kinase activity"/>
    <property type="evidence" value="ECO:0007669"/>
    <property type="project" value="UniProtKB-KW"/>
</dbReference>
<protein>
    <recommendedName>
        <fullName evidence="1">non-specific serine/threonine protein kinase</fullName>
        <ecNumber evidence="1">2.7.11.1</ecNumber>
    </recommendedName>
</protein>
<feature type="compositionally biased region" description="Basic and acidic residues" evidence="9">
    <location>
        <begin position="208"/>
        <end position="223"/>
    </location>
</feature>
<dbReference type="PROSITE" id="PS50011">
    <property type="entry name" value="PROTEIN_KINASE_DOM"/>
    <property type="match status" value="1"/>
</dbReference>
<dbReference type="Proteomes" id="UP000186817">
    <property type="component" value="Unassembled WGS sequence"/>
</dbReference>
<feature type="compositionally biased region" description="Acidic residues" evidence="9">
    <location>
        <begin position="341"/>
        <end position="355"/>
    </location>
</feature>
<comment type="catalytic activity">
    <reaction evidence="7">
        <text>L-threonyl-[protein] + ATP = O-phospho-L-threonyl-[protein] + ADP + H(+)</text>
        <dbReference type="Rhea" id="RHEA:46608"/>
        <dbReference type="Rhea" id="RHEA-COMP:11060"/>
        <dbReference type="Rhea" id="RHEA-COMP:11605"/>
        <dbReference type="ChEBI" id="CHEBI:15378"/>
        <dbReference type="ChEBI" id="CHEBI:30013"/>
        <dbReference type="ChEBI" id="CHEBI:30616"/>
        <dbReference type="ChEBI" id="CHEBI:61977"/>
        <dbReference type="ChEBI" id="CHEBI:456216"/>
        <dbReference type="EC" id="2.7.11.1"/>
    </reaction>
</comment>
<evidence type="ECO:0000313" key="11">
    <source>
        <dbReference type="EMBL" id="OLP78100.1"/>
    </source>
</evidence>